<dbReference type="Pfam" id="PF01040">
    <property type="entry name" value="UbiA"/>
    <property type="match status" value="1"/>
</dbReference>
<feature type="transmembrane region" description="Helical" evidence="5">
    <location>
        <begin position="252"/>
        <end position="273"/>
    </location>
</feature>
<dbReference type="GO" id="GO:0016765">
    <property type="term" value="F:transferase activity, transferring alkyl or aryl (other than methyl) groups"/>
    <property type="evidence" value="ECO:0007669"/>
    <property type="project" value="InterPro"/>
</dbReference>
<feature type="transmembrane region" description="Helical" evidence="5">
    <location>
        <begin position="123"/>
        <end position="141"/>
    </location>
</feature>
<keyword evidence="4 5" id="KW-0472">Membrane</keyword>
<evidence type="ECO:0000256" key="1">
    <source>
        <dbReference type="ARBA" id="ARBA00004651"/>
    </source>
</evidence>
<keyword evidence="7" id="KW-1185">Reference proteome</keyword>
<evidence type="ECO:0000256" key="5">
    <source>
        <dbReference type="SAM" id="Phobius"/>
    </source>
</evidence>
<proteinExistence type="predicted"/>
<dbReference type="GO" id="GO:0005886">
    <property type="term" value="C:plasma membrane"/>
    <property type="evidence" value="ECO:0007669"/>
    <property type="project" value="UniProtKB-SubCell"/>
</dbReference>
<name>A0A1G9VZ52_9EURY</name>
<feature type="transmembrane region" description="Helical" evidence="5">
    <location>
        <begin position="229"/>
        <end position="246"/>
    </location>
</feature>
<organism evidence="6 7">
    <name type="scientific">Haloarchaeobius iranensis</name>
    <dbReference type="NCBI Taxonomy" id="996166"/>
    <lineage>
        <taxon>Archaea</taxon>
        <taxon>Methanobacteriati</taxon>
        <taxon>Methanobacteriota</taxon>
        <taxon>Stenosarchaea group</taxon>
        <taxon>Halobacteria</taxon>
        <taxon>Halobacteriales</taxon>
        <taxon>Halorubellaceae</taxon>
        <taxon>Haloarchaeobius</taxon>
    </lineage>
</organism>
<keyword evidence="3 5" id="KW-1133">Transmembrane helix</keyword>
<dbReference type="STRING" id="996166.SAMN05192554_10775"/>
<dbReference type="EMBL" id="FNIA01000007">
    <property type="protein sequence ID" value="SDM77578.1"/>
    <property type="molecule type" value="Genomic_DNA"/>
</dbReference>
<keyword evidence="6" id="KW-0808">Transferase</keyword>
<evidence type="ECO:0000256" key="4">
    <source>
        <dbReference type="ARBA" id="ARBA00023136"/>
    </source>
</evidence>
<evidence type="ECO:0000313" key="6">
    <source>
        <dbReference type="EMBL" id="SDM77578.1"/>
    </source>
</evidence>
<evidence type="ECO:0000256" key="2">
    <source>
        <dbReference type="ARBA" id="ARBA00022692"/>
    </source>
</evidence>
<dbReference type="InterPro" id="IPR000537">
    <property type="entry name" value="UbiA_prenyltransferase"/>
</dbReference>
<comment type="subcellular location">
    <subcellularLocation>
        <location evidence="1">Cell membrane</location>
        <topology evidence="1">Multi-pass membrane protein</topology>
    </subcellularLocation>
</comment>
<keyword evidence="2 5" id="KW-0812">Transmembrane</keyword>
<feature type="transmembrane region" description="Helical" evidence="5">
    <location>
        <begin position="153"/>
        <end position="175"/>
    </location>
</feature>
<dbReference type="RefSeq" id="WP_089732566.1">
    <property type="nucleotide sequence ID" value="NZ_FNIA01000007.1"/>
</dbReference>
<dbReference type="Proteomes" id="UP000199370">
    <property type="component" value="Unassembled WGS sequence"/>
</dbReference>
<evidence type="ECO:0000313" key="7">
    <source>
        <dbReference type="Proteomes" id="UP000199370"/>
    </source>
</evidence>
<feature type="transmembrane region" description="Helical" evidence="5">
    <location>
        <begin position="181"/>
        <end position="202"/>
    </location>
</feature>
<accession>A0A1G9VZ52</accession>
<feature type="transmembrane region" description="Helical" evidence="5">
    <location>
        <begin position="99"/>
        <end position="117"/>
    </location>
</feature>
<dbReference type="OrthoDB" id="270015at2157"/>
<sequence>MSQSSGPYEPEQLRYYLPDPTVAVERAFGVAKHASLLDGLVAATKVVVVSLLLSLPVTTAVLLAGLVTFSVYGSNKLVDAEDEVNCPDRASFVARNRELLLFGTLGAYVVALGLAALEGLDSFLLTLVPAVAAVLYSTPWLPLDGGTRVKDLLVANTVLVAGSWALYVAFIPVAYADASVSMTAVVVCAFFFLQTVVAGEVLNARDVVGDRAEGVRTMATVFGVRRTQWALYALDALSLGLLALAATADILAVPLAVALVPAVGYSVLVTTLVGRDIDRRRLGTCRDCQYVLMLCCVAVAV</sequence>
<reference evidence="6 7" key="1">
    <citation type="submission" date="2016-10" db="EMBL/GenBank/DDBJ databases">
        <authorList>
            <person name="de Groot N.N."/>
        </authorList>
    </citation>
    <scope>NUCLEOTIDE SEQUENCE [LARGE SCALE GENOMIC DNA]</scope>
    <source>
        <strain evidence="7">EB21,IBRC-M 10013,KCTC 4048</strain>
    </source>
</reference>
<evidence type="ECO:0000256" key="3">
    <source>
        <dbReference type="ARBA" id="ARBA00022989"/>
    </source>
</evidence>
<protein>
    <submittedName>
        <fullName evidence="6">4-hydroxybenzoate polyprenyltransferase</fullName>
    </submittedName>
</protein>
<gene>
    <name evidence="6" type="ORF">SAMN05192554_10775</name>
</gene>
<feature type="transmembrane region" description="Helical" evidence="5">
    <location>
        <begin position="46"/>
        <end position="69"/>
    </location>
</feature>
<dbReference type="AlphaFoldDB" id="A0A1G9VZ52"/>